<reference evidence="3 4" key="1">
    <citation type="submission" date="2022-01" db="EMBL/GenBank/DDBJ databases">
        <title>Labilibaculum sp. nov, a marine bacterium isolated from Antarctica.</title>
        <authorList>
            <person name="Dai W."/>
        </authorList>
    </citation>
    <scope>NUCLEOTIDE SEQUENCE [LARGE SCALE GENOMIC DNA]</scope>
    <source>
        <strain evidence="3 4">DW002</strain>
    </source>
</reference>
<dbReference type="InterPro" id="IPR017926">
    <property type="entry name" value="GATASE"/>
</dbReference>
<dbReference type="PRINTS" id="PR00096">
    <property type="entry name" value="GATASE"/>
</dbReference>
<dbReference type="Pfam" id="PF00117">
    <property type="entry name" value="GATase"/>
    <property type="match status" value="1"/>
</dbReference>
<protein>
    <submittedName>
        <fullName evidence="3">Aminodeoxychorismate/anthranilate synthase component II</fullName>
    </submittedName>
</protein>
<proteinExistence type="predicted"/>
<dbReference type="InterPro" id="IPR050472">
    <property type="entry name" value="Anth_synth/Amidotransfase"/>
</dbReference>
<evidence type="ECO:0000313" key="3">
    <source>
        <dbReference type="EMBL" id="MDE5417041.1"/>
    </source>
</evidence>
<dbReference type="PANTHER" id="PTHR43418:SF4">
    <property type="entry name" value="MULTIFUNCTIONAL TRYPTOPHAN BIOSYNTHESIS PROTEIN"/>
    <property type="match status" value="1"/>
</dbReference>
<evidence type="ECO:0000313" key="4">
    <source>
        <dbReference type="Proteomes" id="UP001528920"/>
    </source>
</evidence>
<dbReference type="SUPFAM" id="SSF52317">
    <property type="entry name" value="Class I glutamine amidotransferase-like"/>
    <property type="match status" value="1"/>
</dbReference>
<comment type="caution">
    <text evidence="3">The sequence shown here is derived from an EMBL/GenBank/DDBJ whole genome shotgun (WGS) entry which is preliminary data.</text>
</comment>
<name>A0ABT5VNM7_9BACT</name>
<evidence type="ECO:0000259" key="2">
    <source>
        <dbReference type="Pfam" id="PF00117"/>
    </source>
</evidence>
<dbReference type="PROSITE" id="PS51273">
    <property type="entry name" value="GATASE_TYPE_1"/>
    <property type="match status" value="1"/>
</dbReference>
<accession>A0ABT5VNM7</accession>
<keyword evidence="1" id="KW-0315">Glutamine amidotransferase</keyword>
<organism evidence="3 4">
    <name type="scientific">Paralabilibaculum antarcticum</name>
    <dbReference type="NCBI Taxonomy" id="2912572"/>
    <lineage>
        <taxon>Bacteria</taxon>
        <taxon>Pseudomonadati</taxon>
        <taxon>Bacteroidota</taxon>
        <taxon>Bacteroidia</taxon>
        <taxon>Marinilabiliales</taxon>
        <taxon>Marinifilaceae</taxon>
        <taxon>Paralabilibaculum</taxon>
    </lineage>
</organism>
<dbReference type="Gene3D" id="3.40.50.880">
    <property type="match status" value="1"/>
</dbReference>
<dbReference type="CDD" id="cd01743">
    <property type="entry name" value="GATase1_Anthranilate_Synthase"/>
    <property type="match status" value="1"/>
</dbReference>
<dbReference type="InterPro" id="IPR006221">
    <property type="entry name" value="TrpG/PapA_dom"/>
</dbReference>
<keyword evidence="4" id="KW-1185">Reference proteome</keyword>
<dbReference type="NCBIfam" id="TIGR00566">
    <property type="entry name" value="trpG_papA"/>
    <property type="match status" value="1"/>
</dbReference>
<dbReference type="InterPro" id="IPR029062">
    <property type="entry name" value="Class_I_gatase-like"/>
</dbReference>
<dbReference type="RefSeq" id="WP_275108379.1">
    <property type="nucleotide sequence ID" value="NZ_JAKJSC010000001.1"/>
</dbReference>
<evidence type="ECO:0000256" key="1">
    <source>
        <dbReference type="ARBA" id="ARBA00022962"/>
    </source>
</evidence>
<dbReference type="PRINTS" id="PR00097">
    <property type="entry name" value="ANTSNTHASEII"/>
</dbReference>
<gene>
    <name evidence="3" type="ORF">L3049_03395</name>
</gene>
<feature type="domain" description="Glutamine amidotransferase" evidence="2">
    <location>
        <begin position="4"/>
        <end position="185"/>
    </location>
</feature>
<sequence>MRIVIIDNYDSFTYNLAHYVEAFCDQVNVMRNDEINWEIIDTCDKIIFSPGPGLPSEVSAMGEIMDRYSKTKAIFGVCLGMQFIAEYYGAKLINLKEIVHGVPKTTLIKDSSDSLFLNIPPKFQSGRYHSWAISTENIPNCIKVTASDEDDVIMAIRHKKFNLCGVQFHPESIMTEYGKQILKNWIGLNAD</sequence>
<dbReference type="Proteomes" id="UP001528920">
    <property type="component" value="Unassembled WGS sequence"/>
</dbReference>
<dbReference type="PANTHER" id="PTHR43418">
    <property type="entry name" value="MULTIFUNCTIONAL TRYPTOPHAN BIOSYNTHESIS PROTEIN-RELATED"/>
    <property type="match status" value="1"/>
</dbReference>
<dbReference type="EMBL" id="JAKJSC010000001">
    <property type="protein sequence ID" value="MDE5417041.1"/>
    <property type="molecule type" value="Genomic_DNA"/>
</dbReference>